<dbReference type="KEGG" id="tim:GMBLW1_51980"/>
<dbReference type="Proteomes" id="UP000464378">
    <property type="component" value="Chromosome"/>
</dbReference>
<dbReference type="PROSITE" id="PS51257">
    <property type="entry name" value="PROKAR_LIPOPROTEIN"/>
    <property type="match status" value="1"/>
</dbReference>
<sequence length="251" mass="28094">MLKSFGPFLIGLAACALTLASRSTDLPAQDKKTEEKKADKKGKGGPPGLIKPAMADTVKGNVYADNWFVLYINGKLTALDPIDFIPHNVVSVDILPEYPMTIAVMAKDNADPTTGLEYGTNIGDGGFILKFGDGTVTNAKWKAKCFFTGPLDKDVKNPKVKHDPIPDNWWAVDFDDSKWDTATEYAEERVNPKESFYKFDFKDAKFIWTADLDLDNTVIFRHRVEKPNWKPRWNTKPNHDISGALPWRAGK</sequence>
<evidence type="ECO:0000313" key="2">
    <source>
        <dbReference type="EMBL" id="VIP03995.1"/>
    </source>
</evidence>
<dbReference type="InParanoid" id="A0A6C2YSR8"/>
<evidence type="ECO:0000256" key="1">
    <source>
        <dbReference type="SAM" id="MobiDB-lite"/>
    </source>
</evidence>
<feature type="region of interest" description="Disordered" evidence="1">
    <location>
        <begin position="26"/>
        <end position="50"/>
    </location>
</feature>
<feature type="compositionally biased region" description="Basic and acidic residues" evidence="1">
    <location>
        <begin position="28"/>
        <end position="42"/>
    </location>
</feature>
<proteinExistence type="predicted"/>
<name>A0A6C2YSR8_9BACT</name>
<gene>
    <name evidence="2" type="ORF">GMBLW1_51980</name>
</gene>
<organism evidence="2">
    <name type="scientific">Tuwongella immobilis</name>
    <dbReference type="NCBI Taxonomy" id="692036"/>
    <lineage>
        <taxon>Bacteria</taxon>
        <taxon>Pseudomonadati</taxon>
        <taxon>Planctomycetota</taxon>
        <taxon>Planctomycetia</taxon>
        <taxon>Gemmatales</taxon>
        <taxon>Gemmataceae</taxon>
        <taxon>Tuwongella</taxon>
    </lineage>
</organism>
<reference evidence="2" key="1">
    <citation type="submission" date="2019-04" db="EMBL/GenBank/DDBJ databases">
        <authorList>
            <consortium name="Science for Life Laboratories"/>
        </authorList>
    </citation>
    <scope>NUCLEOTIDE SEQUENCE</scope>
    <source>
        <strain evidence="2">MBLW1</strain>
    </source>
</reference>
<evidence type="ECO:0000313" key="3">
    <source>
        <dbReference type="Proteomes" id="UP000464378"/>
    </source>
</evidence>
<dbReference type="EMBL" id="LR593887">
    <property type="protein sequence ID" value="VTS05357.1"/>
    <property type="molecule type" value="Genomic_DNA"/>
</dbReference>
<keyword evidence="3" id="KW-1185">Reference proteome</keyword>
<dbReference type="Gene3D" id="2.60.120.260">
    <property type="entry name" value="Galactose-binding domain-like"/>
    <property type="match status" value="1"/>
</dbReference>
<protein>
    <submittedName>
        <fullName evidence="2">Uncharacterized protein</fullName>
    </submittedName>
</protein>
<accession>A0A6C2YSR8</accession>
<dbReference type="EMBL" id="LR586016">
    <property type="protein sequence ID" value="VIP03995.1"/>
    <property type="molecule type" value="Genomic_DNA"/>
</dbReference>
<dbReference type="AlphaFoldDB" id="A0A6C2YSR8"/>